<feature type="non-terminal residue" evidence="2">
    <location>
        <position position="1"/>
    </location>
</feature>
<proteinExistence type="predicted"/>
<name>A0A382XW79_9ZZZZ</name>
<feature type="non-terminal residue" evidence="2">
    <location>
        <position position="268"/>
    </location>
</feature>
<gene>
    <name evidence="2" type="ORF">METZ01_LOCUS427392</name>
</gene>
<feature type="domain" description="PA14" evidence="1">
    <location>
        <begin position="74"/>
        <end position="249"/>
    </location>
</feature>
<dbReference type="AlphaFoldDB" id="A0A382XW79"/>
<sequence>DEDRGTDFSDLAIWDNVQTLGLRDSGSFSTHLTGLQLGKLYYARAAAANVAGELVSQSLAVFTPQAAYPPIGGTGQPGLKEHVWDDVTGDDKLIPIDSGNGYFTPTKLAITLQSTIWNSDQNMNWDKNAMNARAGNQVGNTNFGFLWEGYLVVGGSSPVTAGAISFGTRSDDGSVLWIDKNQNGSFESNELIVDNKGPHGEVNKAGTITLAEGNYKIAYAFYDSGGGVAMRGRWEQGTETNYDNMPNWINTGGNPGMFLHEMTPGSGP</sequence>
<evidence type="ECO:0000313" key="2">
    <source>
        <dbReference type="EMBL" id="SVD74538.1"/>
    </source>
</evidence>
<dbReference type="PROSITE" id="PS51820">
    <property type="entry name" value="PA14"/>
    <property type="match status" value="1"/>
</dbReference>
<accession>A0A382XW79</accession>
<organism evidence="2">
    <name type="scientific">marine metagenome</name>
    <dbReference type="NCBI Taxonomy" id="408172"/>
    <lineage>
        <taxon>unclassified sequences</taxon>
        <taxon>metagenomes</taxon>
        <taxon>ecological metagenomes</taxon>
    </lineage>
</organism>
<dbReference type="SUPFAM" id="SSF56988">
    <property type="entry name" value="Anthrax protective antigen"/>
    <property type="match status" value="1"/>
</dbReference>
<dbReference type="InterPro" id="IPR037524">
    <property type="entry name" value="PA14/GLEYA"/>
</dbReference>
<evidence type="ECO:0000259" key="1">
    <source>
        <dbReference type="PROSITE" id="PS51820"/>
    </source>
</evidence>
<protein>
    <recommendedName>
        <fullName evidence="1">PA14 domain-containing protein</fullName>
    </recommendedName>
</protein>
<dbReference type="EMBL" id="UINC01170479">
    <property type="protein sequence ID" value="SVD74538.1"/>
    <property type="molecule type" value="Genomic_DNA"/>
</dbReference>
<reference evidence="2" key="1">
    <citation type="submission" date="2018-05" db="EMBL/GenBank/DDBJ databases">
        <authorList>
            <person name="Lanie J.A."/>
            <person name="Ng W.-L."/>
            <person name="Kazmierczak K.M."/>
            <person name="Andrzejewski T.M."/>
            <person name="Davidsen T.M."/>
            <person name="Wayne K.J."/>
            <person name="Tettelin H."/>
            <person name="Glass J.I."/>
            <person name="Rusch D."/>
            <person name="Podicherti R."/>
            <person name="Tsui H.-C.T."/>
            <person name="Winkler M.E."/>
        </authorList>
    </citation>
    <scope>NUCLEOTIDE SEQUENCE</scope>
</reference>